<organism evidence="1 2">
    <name type="scientific">Rotaria socialis</name>
    <dbReference type="NCBI Taxonomy" id="392032"/>
    <lineage>
        <taxon>Eukaryota</taxon>
        <taxon>Metazoa</taxon>
        <taxon>Spiralia</taxon>
        <taxon>Gnathifera</taxon>
        <taxon>Rotifera</taxon>
        <taxon>Eurotatoria</taxon>
        <taxon>Bdelloidea</taxon>
        <taxon>Philodinida</taxon>
        <taxon>Philodinidae</taxon>
        <taxon>Rotaria</taxon>
    </lineage>
</organism>
<dbReference type="EMBL" id="CAJOBQ010004922">
    <property type="protein sequence ID" value="CAF4646650.1"/>
    <property type="molecule type" value="Genomic_DNA"/>
</dbReference>
<evidence type="ECO:0000313" key="2">
    <source>
        <dbReference type="Proteomes" id="UP000663862"/>
    </source>
</evidence>
<evidence type="ECO:0000313" key="1">
    <source>
        <dbReference type="EMBL" id="CAF4646650.1"/>
    </source>
</evidence>
<reference evidence="1" key="1">
    <citation type="submission" date="2021-02" db="EMBL/GenBank/DDBJ databases">
        <authorList>
            <person name="Nowell W R."/>
        </authorList>
    </citation>
    <scope>NUCLEOTIDE SEQUENCE</scope>
</reference>
<dbReference type="Proteomes" id="UP000663862">
    <property type="component" value="Unassembled WGS sequence"/>
</dbReference>
<protein>
    <submittedName>
        <fullName evidence="1">Uncharacterized protein</fullName>
    </submittedName>
</protein>
<sequence length="534" mass="62386">MNPTTAHVYSKQNDKHLQQKKECSTLMSLANELFDFILIYLSPCDVVKSLTSINKRLDLLIYPFIHRIDVSKKKPEWLEKHLLSMKPLITHIQFNHKQLRSLFSTESKIHDQYQCLKSMILDHKCCVNDRLFISYLNVFKTKSLSLTINLHSDGDDAIDNNIAIVLLQNDSLLEELIFTSKNRFSLSWFSFQPNILKLNQHLKRLTIKLHYIHDLFILIENLSKLEYLNVEVCEAEKKDKHDYINIRKQTATLSRVLKQLIVHSLDFTYPRLLLFLEQFQQSIELLKLDMSISDRIDGEIIESTIIAKMPQLKKFEFLFHMFVKENINIDTGLNKLISTFRSSYWLTRSVICYHERSYPCFTVFSLPWTLEESESVTNEIINHRTNTTVPLQIQNIKSLFLASTIITLEFLKFIQKTFPNLKTMIISWFTCTLDLAVLEEKNKIELATIKTIKYYGTTDDLEFLDFLLLIPNLRCLTVDGITVHIINGYAPENESLISLCKQISNLCIFRNAGRCEDDETKETFPNAKISFNDI</sequence>
<proteinExistence type="predicted"/>
<accession>A0A821F7A9</accession>
<comment type="caution">
    <text evidence="1">The sequence shown here is derived from an EMBL/GenBank/DDBJ whole genome shotgun (WGS) entry which is preliminary data.</text>
</comment>
<dbReference type="AlphaFoldDB" id="A0A821F7A9"/>
<gene>
    <name evidence="1" type="ORF">TSG867_LOCUS30523</name>
</gene>
<name>A0A821F7A9_9BILA</name>